<comment type="similarity">
    <text evidence="7 8">Belongs to the drug/metabolite transporter (DMT) superfamily. Small multidrug resistance (SMR) (TC 2.A.7.1) family.</text>
</comment>
<keyword evidence="5 9" id="KW-1133">Transmembrane helix</keyword>
<dbReference type="PANTHER" id="PTHR30561:SF1">
    <property type="entry name" value="MULTIDRUG TRANSPORTER EMRE"/>
    <property type="match status" value="1"/>
</dbReference>
<dbReference type="KEGG" id="swf:E3E12_04555"/>
<protein>
    <submittedName>
        <fullName evidence="10">Multidrug efflux SMR transporter</fullName>
    </submittedName>
</protein>
<evidence type="ECO:0000256" key="6">
    <source>
        <dbReference type="ARBA" id="ARBA00023136"/>
    </source>
</evidence>
<evidence type="ECO:0000313" key="11">
    <source>
        <dbReference type="Proteomes" id="UP000318709"/>
    </source>
</evidence>
<dbReference type="Gene3D" id="1.10.3730.20">
    <property type="match status" value="1"/>
</dbReference>
<dbReference type="InterPro" id="IPR000390">
    <property type="entry name" value="Small_drug/metabolite_transptr"/>
</dbReference>
<organism evidence="10 11">
    <name type="scientific">Formicincola oecophyllae</name>
    <dbReference type="NCBI Taxonomy" id="2558361"/>
    <lineage>
        <taxon>Bacteria</taxon>
        <taxon>Pseudomonadati</taxon>
        <taxon>Pseudomonadota</taxon>
        <taxon>Alphaproteobacteria</taxon>
        <taxon>Acetobacterales</taxon>
        <taxon>Acetobacteraceae</taxon>
        <taxon>Formicincola</taxon>
    </lineage>
</organism>
<keyword evidence="3" id="KW-1003">Cell membrane</keyword>
<dbReference type="PANTHER" id="PTHR30561">
    <property type="entry name" value="SMR FAMILY PROTON-DEPENDENT DRUG EFFLUX TRANSPORTER SUGE"/>
    <property type="match status" value="1"/>
</dbReference>
<dbReference type="SUPFAM" id="SSF103481">
    <property type="entry name" value="Multidrug resistance efflux transporter EmrE"/>
    <property type="match status" value="1"/>
</dbReference>
<evidence type="ECO:0000313" key="10">
    <source>
        <dbReference type="EMBL" id="QDH13584.1"/>
    </source>
</evidence>
<feature type="transmembrane region" description="Helical" evidence="9">
    <location>
        <begin position="85"/>
        <end position="103"/>
    </location>
</feature>
<dbReference type="RefSeq" id="WP_141443292.1">
    <property type="nucleotide sequence ID" value="NZ_CP038231.1"/>
</dbReference>
<evidence type="ECO:0000256" key="5">
    <source>
        <dbReference type="ARBA" id="ARBA00022989"/>
    </source>
</evidence>
<feature type="transmembrane region" description="Helical" evidence="9">
    <location>
        <begin position="30"/>
        <end position="51"/>
    </location>
</feature>
<evidence type="ECO:0000256" key="8">
    <source>
        <dbReference type="RuleBase" id="RU003942"/>
    </source>
</evidence>
<dbReference type="GO" id="GO:0015297">
    <property type="term" value="F:antiporter activity"/>
    <property type="evidence" value="ECO:0007669"/>
    <property type="project" value="TreeGrafter"/>
</dbReference>
<keyword evidence="11" id="KW-1185">Reference proteome</keyword>
<evidence type="ECO:0000256" key="3">
    <source>
        <dbReference type="ARBA" id="ARBA00022475"/>
    </source>
</evidence>
<dbReference type="GO" id="GO:1990961">
    <property type="term" value="P:xenobiotic detoxification by transmembrane export across the plasma membrane"/>
    <property type="evidence" value="ECO:0007669"/>
    <property type="project" value="UniProtKB-ARBA"/>
</dbReference>
<evidence type="ECO:0000256" key="4">
    <source>
        <dbReference type="ARBA" id="ARBA00022692"/>
    </source>
</evidence>
<dbReference type="Proteomes" id="UP000318709">
    <property type="component" value="Chromosome"/>
</dbReference>
<dbReference type="GO" id="GO:0031460">
    <property type="term" value="P:glycine betaine transport"/>
    <property type="evidence" value="ECO:0007669"/>
    <property type="project" value="TreeGrafter"/>
</dbReference>
<sequence>MQGWLWLFLAIALEGTGTSCLKNANGFQKPLWGLLALGLMGGSFFCFSRVLTMLPMGVAYAVWCGVGIVITATAGLVLFHQNLPWPNWCGIGLILAGCVLASLPSSP</sequence>
<dbReference type="FunFam" id="1.10.3730.20:FF:000001">
    <property type="entry name" value="Quaternary ammonium compound resistance transporter SugE"/>
    <property type="match status" value="1"/>
</dbReference>
<dbReference type="OrthoDB" id="9808638at2"/>
<comment type="subcellular location">
    <subcellularLocation>
        <location evidence="1 8">Cell membrane</location>
        <topology evidence="1 8">Multi-pass membrane protein</topology>
    </subcellularLocation>
</comment>
<keyword evidence="2" id="KW-0813">Transport</keyword>
<keyword evidence="6 9" id="KW-0472">Membrane</keyword>
<dbReference type="AlphaFoldDB" id="A0A4Y6U8R1"/>
<dbReference type="GO" id="GO:0005886">
    <property type="term" value="C:plasma membrane"/>
    <property type="evidence" value="ECO:0007669"/>
    <property type="project" value="UniProtKB-SubCell"/>
</dbReference>
<gene>
    <name evidence="10" type="ORF">E3E12_04555</name>
</gene>
<evidence type="ECO:0000256" key="9">
    <source>
        <dbReference type="SAM" id="Phobius"/>
    </source>
</evidence>
<dbReference type="Pfam" id="PF00893">
    <property type="entry name" value="Multi_Drug_Res"/>
    <property type="match status" value="1"/>
</dbReference>
<dbReference type="GO" id="GO:0015199">
    <property type="term" value="F:amino-acid betaine transmembrane transporter activity"/>
    <property type="evidence" value="ECO:0007669"/>
    <property type="project" value="TreeGrafter"/>
</dbReference>
<name>A0A4Y6U8R1_9PROT</name>
<evidence type="ECO:0000256" key="1">
    <source>
        <dbReference type="ARBA" id="ARBA00004651"/>
    </source>
</evidence>
<proteinExistence type="inferred from homology"/>
<evidence type="ECO:0000256" key="7">
    <source>
        <dbReference type="ARBA" id="ARBA00038032"/>
    </source>
</evidence>
<feature type="transmembrane region" description="Helical" evidence="9">
    <location>
        <begin position="58"/>
        <end position="79"/>
    </location>
</feature>
<dbReference type="InterPro" id="IPR045324">
    <property type="entry name" value="Small_multidrug_res"/>
</dbReference>
<reference evidence="10 11" key="1">
    <citation type="submission" date="2019-03" db="EMBL/GenBank/DDBJ databases">
        <title>The complete genome sequence of Swingsia_sp. F3b2 LMG30590(T).</title>
        <authorList>
            <person name="Chua K.-O."/>
            <person name="Chan K.-G."/>
            <person name="See-Too W.-S."/>
        </authorList>
    </citation>
    <scope>NUCLEOTIDE SEQUENCE [LARGE SCALE GENOMIC DNA]</scope>
    <source>
        <strain evidence="10 11">F3b2</strain>
    </source>
</reference>
<dbReference type="EMBL" id="CP038231">
    <property type="protein sequence ID" value="QDH13584.1"/>
    <property type="molecule type" value="Genomic_DNA"/>
</dbReference>
<dbReference type="GO" id="GO:0015220">
    <property type="term" value="F:choline transmembrane transporter activity"/>
    <property type="evidence" value="ECO:0007669"/>
    <property type="project" value="TreeGrafter"/>
</dbReference>
<evidence type="ECO:0000256" key="2">
    <source>
        <dbReference type="ARBA" id="ARBA00022448"/>
    </source>
</evidence>
<keyword evidence="4 8" id="KW-0812">Transmembrane</keyword>
<dbReference type="InterPro" id="IPR037185">
    <property type="entry name" value="EmrE-like"/>
</dbReference>
<accession>A0A4Y6U8R1</accession>